<name>A0ABP8NXD2_9BACT</name>
<accession>A0ABP8NXD2</accession>
<comment type="caution">
    <text evidence="2">The sequence shown here is derived from an EMBL/GenBank/DDBJ whole genome shotgun (WGS) entry which is preliminary data.</text>
</comment>
<protein>
    <submittedName>
        <fullName evidence="2">Uncharacterized protein</fullName>
    </submittedName>
</protein>
<sequence>MSRLKPTAAVKESLDDESIMNQDAASILLRFPRLTPYHPGAIPMFKKILFAGVFVLAGVVMTSSADAANGRYSRHSGHHHGSHHRGHHGIHHSYRAPVHHGHHYGSHYRAPYRSYYGGGYGYPSYGRYGGYGYRGGSGISIGRGGFSLYLGR</sequence>
<evidence type="ECO:0000313" key="2">
    <source>
        <dbReference type="EMBL" id="GAA4473458.1"/>
    </source>
</evidence>
<reference evidence="3" key="1">
    <citation type="journal article" date="2019" name="Int. J. Syst. Evol. Microbiol.">
        <title>The Global Catalogue of Microorganisms (GCM) 10K type strain sequencing project: providing services to taxonomists for standard genome sequencing and annotation.</title>
        <authorList>
            <consortium name="The Broad Institute Genomics Platform"/>
            <consortium name="The Broad Institute Genome Sequencing Center for Infectious Disease"/>
            <person name="Wu L."/>
            <person name="Ma J."/>
        </authorList>
    </citation>
    <scope>NUCLEOTIDE SEQUENCE [LARGE SCALE GENOMIC DNA]</scope>
    <source>
        <strain evidence="3">JCM 17759</strain>
    </source>
</reference>
<evidence type="ECO:0000313" key="3">
    <source>
        <dbReference type="Proteomes" id="UP001500840"/>
    </source>
</evidence>
<evidence type="ECO:0000256" key="1">
    <source>
        <dbReference type="SAM" id="MobiDB-lite"/>
    </source>
</evidence>
<keyword evidence="3" id="KW-1185">Reference proteome</keyword>
<gene>
    <name evidence="2" type="ORF">GCM10023156_71480</name>
</gene>
<feature type="compositionally biased region" description="Basic residues" evidence="1">
    <location>
        <begin position="72"/>
        <end position="90"/>
    </location>
</feature>
<dbReference type="EMBL" id="BAABGA010000120">
    <property type="protein sequence ID" value="GAA4473458.1"/>
    <property type="molecule type" value="Genomic_DNA"/>
</dbReference>
<dbReference type="Proteomes" id="UP001500840">
    <property type="component" value="Unassembled WGS sequence"/>
</dbReference>
<feature type="region of interest" description="Disordered" evidence="1">
    <location>
        <begin position="71"/>
        <end position="90"/>
    </location>
</feature>
<organism evidence="2 3">
    <name type="scientific">Novipirellula rosea</name>
    <dbReference type="NCBI Taxonomy" id="1031540"/>
    <lineage>
        <taxon>Bacteria</taxon>
        <taxon>Pseudomonadati</taxon>
        <taxon>Planctomycetota</taxon>
        <taxon>Planctomycetia</taxon>
        <taxon>Pirellulales</taxon>
        <taxon>Pirellulaceae</taxon>
        <taxon>Novipirellula</taxon>
    </lineage>
</organism>
<proteinExistence type="predicted"/>
<dbReference type="RefSeq" id="WP_339945419.1">
    <property type="nucleotide sequence ID" value="NZ_BAABGA010000120.1"/>
</dbReference>